<proteinExistence type="predicted"/>
<evidence type="ECO:0000313" key="4">
    <source>
        <dbReference type="Proteomes" id="UP000799757"/>
    </source>
</evidence>
<dbReference type="AlphaFoldDB" id="A0A6A6X4B7"/>
<feature type="domain" description="RNase III" evidence="2">
    <location>
        <begin position="106"/>
        <end position="260"/>
    </location>
</feature>
<dbReference type="SUPFAM" id="SSF69065">
    <property type="entry name" value="RNase III domain-like"/>
    <property type="match status" value="1"/>
</dbReference>
<protein>
    <recommendedName>
        <fullName evidence="2">RNase III domain-containing protein</fullName>
    </recommendedName>
</protein>
<dbReference type="Proteomes" id="UP000799757">
    <property type="component" value="Unassembled WGS sequence"/>
</dbReference>
<feature type="compositionally biased region" description="Polar residues" evidence="1">
    <location>
        <begin position="24"/>
        <end position="43"/>
    </location>
</feature>
<dbReference type="GO" id="GO:0032543">
    <property type="term" value="P:mitochondrial translation"/>
    <property type="evidence" value="ECO:0007669"/>
    <property type="project" value="InterPro"/>
</dbReference>
<evidence type="ECO:0000313" key="3">
    <source>
        <dbReference type="EMBL" id="KAF2791081.1"/>
    </source>
</evidence>
<dbReference type="Pfam" id="PF14622">
    <property type="entry name" value="Ribonucleas_3_3"/>
    <property type="match status" value="1"/>
</dbReference>
<organism evidence="3 4">
    <name type="scientific">Melanomma pulvis-pyrius CBS 109.77</name>
    <dbReference type="NCBI Taxonomy" id="1314802"/>
    <lineage>
        <taxon>Eukaryota</taxon>
        <taxon>Fungi</taxon>
        <taxon>Dikarya</taxon>
        <taxon>Ascomycota</taxon>
        <taxon>Pezizomycotina</taxon>
        <taxon>Dothideomycetes</taxon>
        <taxon>Pleosporomycetidae</taxon>
        <taxon>Pleosporales</taxon>
        <taxon>Melanommataceae</taxon>
        <taxon>Melanomma</taxon>
    </lineage>
</organism>
<dbReference type="InterPro" id="IPR000999">
    <property type="entry name" value="RNase_III_dom"/>
</dbReference>
<feature type="region of interest" description="Disordered" evidence="1">
    <location>
        <begin position="18"/>
        <end position="58"/>
    </location>
</feature>
<dbReference type="PANTHER" id="PTHR28160:SF1">
    <property type="entry name" value="LARGE RIBOSOMAL SUBUNIT PROTEIN ML57"/>
    <property type="match status" value="1"/>
</dbReference>
<dbReference type="Gene3D" id="1.10.1520.10">
    <property type="entry name" value="Ribonuclease III domain"/>
    <property type="match status" value="1"/>
</dbReference>
<sequence length="267" mass="29511">MASKRPLRALISTATCPLRPAQRPQPSLVRTSACAFSTTTPSRSPEYESEASERPRWQQTPARMVAPFRTRPLPKGPVFRVNEDPRRLDDAYIRMLGPGGDKVLSDEVKWLAVTHKSFDHGRRGFNDRLAFLGRRIVSLQTSHALLNSPQVEAWPKDDAGRPLPDEFGRRPFLHAALGGLPGLTQEAEDRVLDKSRLAPIAERYGLDKVTRWKPKQADNLLGSGLEAVSSTSLYAIIGAVALERGGEVANKITQDKILAPLGFTFPE</sequence>
<dbReference type="EMBL" id="MU002038">
    <property type="protein sequence ID" value="KAF2791081.1"/>
    <property type="molecule type" value="Genomic_DNA"/>
</dbReference>
<accession>A0A6A6X4B7</accession>
<keyword evidence="4" id="KW-1185">Reference proteome</keyword>
<reference evidence="3" key="1">
    <citation type="journal article" date="2020" name="Stud. Mycol.">
        <title>101 Dothideomycetes genomes: a test case for predicting lifestyles and emergence of pathogens.</title>
        <authorList>
            <person name="Haridas S."/>
            <person name="Albert R."/>
            <person name="Binder M."/>
            <person name="Bloem J."/>
            <person name="Labutti K."/>
            <person name="Salamov A."/>
            <person name="Andreopoulos B."/>
            <person name="Baker S."/>
            <person name="Barry K."/>
            <person name="Bills G."/>
            <person name="Bluhm B."/>
            <person name="Cannon C."/>
            <person name="Castanera R."/>
            <person name="Culley D."/>
            <person name="Daum C."/>
            <person name="Ezra D."/>
            <person name="Gonzalez J."/>
            <person name="Henrissat B."/>
            <person name="Kuo A."/>
            <person name="Liang C."/>
            <person name="Lipzen A."/>
            <person name="Lutzoni F."/>
            <person name="Magnuson J."/>
            <person name="Mondo S."/>
            <person name="Nolan M."/>
            <person name="Ohm R."/>
            <person name="Pangilinan J."/>
            <person name="Park H.-J."/>
            <person name="Ramirez L."/>
            <person name="Alfaro M."/>
            <person name="Sun H."/>
            <person name="Tritt A."/>
            <person name="Yoshinaga Y."/>
            <person name="Zwiers L.-H."/>
            <person name="Turgeon B."/>
            <person name="Goodwin S."/>
            <person name="Spatafora J."/>
            <person name="Crous P."/>
            <person name="Grigoriev I."/>
        </authorList>
    </citation>
    <scope>NUCLEOTIDE SEQUENCE</scope>
    <source>
        <strain evidence="3">CBS 109.77</strain>
    </source>
</reference>
<evidence type="ECO:0000259" key="2">
    <source>
        <dbReference type="Pfam" id="PF14622"/>
    </source>
</evidence>
<dbReference type="GO" id="GO:0003735">
    <property type="term" value="F:structural constituent of ribosome"/>
    <property type="evidence" value="ECO:0007669"/>
    <property type="project" value="InterPro"/>
</dbReference>
<dbReference type="GO" id="GO:0006396">
    <property type="term" value="P:RNA processing"/>
    <property type="evidence" value="ECO:0007669"/>
    <property type="project" value="InterPro"/>
</dbReference>
<dbReference type="FunFam" id="1.10.1520.10:FF:000018">
    <property type="entry name" value="RNase III domain protein"/>
    <property type="match status" value="1"/>
</dbReference>
<dbReference type="PANTHER" id="PTHR28160">
    <property type="entry name" value="54S RIBOSOMAL PROTEIN L15, MITOCHONDRIAL"/>
    <property type="match status" value="1"/>
</dbReference>
<dbReference type="GO" id="GO:0004525">
    <property type="term" value="F:ribonuclease III activity"/>
    <property type="evidence" value="ECO:0007669"/>
    <property type="project" value="InterPro"/>
</dbReference>
<gene>
    <name evidence="3" type="ORF">K505DRAFT_281374</name>
</gene>
<dbReference type="GO" id="GO:0005762">
    <property type="term" value="C:mitochondrial large ribosomal subunit"/>
    <property type="evidence" value="ECO:0007669"/>
    <property type="project" value="InterPro"/>
</dbReference>
<dbReference type="OrthoDB" id="2281895at2759"/>
<dbReference type="InterPro" id="IPR040030">
    <property type="entry name" value="Ribosomal_mL57"/>
</dbReference>
<name>A0A6A6X4B7_9PLEO</name>
<dbReference type="InterPro" id="IPR036389">
    <property type="entry name" value="RNase_III_sf"/>
</dbReference>
<evidence type="ECO:0000256" key="1">
    <source>
        <dbReference type="SAM" id="MobiDB-lite"/>
    </source>
</evidence>